<name>A0A448JD97_CAMJU</name>
<sequence length="47" mass="4880">MQKSQKGNVKVGDIYRPLSDTGSGNGYTIGCGANYQIQEGGGVNLGF</sequence>
<gene>
    <name evidence="1" type="ORF">NCTC11951_01746</name>
</gene>
<accession>A0A448JD97</accession>
<protein>
    <submittedName>
        <fullName evidence="1">Periplasmic protein</fullName>
    </submittedName>
</protein>
<dbReference type="AlphaFoldDB" id="A0A448JD97"/>
<dbReference type="Proteomes" id="UP000275504">
    <property type="component" value="Chromosome"/>
</dbReference>
<reference evidence="1 2" key="1">
    <citation type="submission" date="2018-12" db="EMBL/GenBank/DDBJ databases">
        <authorList>
            <consortium name="Pathogen Informatics"/>
        </authorList>
    </citation>
    <scope>NUCLEOTIDE SEQUENCE [LARGE SCALE GENOMIC DNA]</scope>
    <source>
        <strain evidence="1 2">NCTC11951</strain>
    </source>
</reference>
<evidence type="ECO:0000313" key="1">
    <source>
        <dbReference type="EMBL" id="VEG62596.1"/>
    </source>
</evidence>
<dbReference type="EMBL" id="LR134359">
    <property type="protein sequence ID" value="VEG62596.1"/>
    <property type="molecule type" value="Genomic_DNA"/>
</dbReference>
<evidence type="ECO:0000313" key="2">
    <source>
        <dbReference type="Proteomes" id="UP000275504"/>
    </source>
</evidence>
<proteinExistence type="predicted"/>
<organism evidence="1 2">
    <name type="scientific">Campylobacter jejuni subsp. doylei</name>
    <dbReference type="NCBI Taxonomy" id="32021"/>
    <lineage>
        <taxon>Bacteria</taxon>
        <taxon>Pseudomonadati</taxon>
        <taxon>Campylobacterota</taxon>
        <taxon>Epsilonproteobacteria</taxon>
        <taxon>Campylobacterales</taxon>
        <taxon>Campylobacteraceae</taxon>
        <taxon>Campylobacter</taxon>
    </lineage>
</organism>